<dbReference type="InterPro" id="IPR043472">
    <property type="entry name" value="Macro_dom-like"/>
</dbReference>
<organism evidence="3 4">
    <name type="scientific">Trypanosoma congolense (strain IL3000)</name>
    <dbReference type="NCBI Taxonomy" id="1068625"/>
    <lineage>
        <taxon>Eukaryota</taxon>
        <taxon>Discoba</taxon>
        <taxon>Euglenozoa</taxon>
        <taxon>Kinetoplastea</taxon>
        <taxon>Metakinetoplastina</taxon>
        <taxon>Trypanosomatida</taxon>
        <taxon>Trypanosomatidae</taxon>
        <taxon>Trypanosoma</taxon>
        <taxon>Nannomonas</taxon>
    </lineage>
</organism>
<keyword evidence="4" id="KW-1185">Reference proteome</keyword>
<evidence type="ECO:0000259" key="2">
    <source>
        <dbReference type="PROSITE" id="PS51154"/>
    </source>
</evidence>
<dbReference type="InterPro" id="IPR002589">
    <property type="entry name" value="Macro_dom"/>
</dbReference>
<sequence length="270" mass="30473">MVSYAYALTKDGRRRAPRPLFGVSIVKPFPWLRIALGIGGMAFLIRREYKSRYEVSPREQFLRKVAVTPYGVLGMQVSLQGGLVRAGSEPDEGTCIVDPADLRHIFTTATGAEGASGAIYNMLGLRGPFPDDVVQAISRLCDAKLHKYSEKNNVIHVIDPDFREGTWSEREAALELSRAYRNLLHEFVGGEGDVLRVPPLSSGQRAGPLYSQLSIITQSAMAMAFDQLHIFDREYLLRRDKRIELCVFMNREWDLYQSVFKNCTQPTRLE</sequence>
<dbReference type="VEuPathDB" id="TriTrypDB:TcIL3000_0_05530"/>
<dbReference type="EMBL" id="CAEQ01001599">
    <property type="protein sequence ID" value="CCD14662.1"/>
    <property type="molecule type" value="Genomic_DNA"/>
</dbReference>
<proteinExistence type="predicted"/>
<dbReference type="OMA" id="ELCVFMN"/>
<keyword evidence="1" id="KW-0812">Transmembrane</keyword>
<feature type="transmembrane region" description="Helical" evidence="1">
    <location>
        <begin position="20"/>
        <end position="45"/>
    </location>
</feature>
<feature type="domain" description="Macro" evidence="2">
    <location>
        <begin position="64"/>
        <end position="264"/>
    </location>
</feature>
<protein>
    <submittedName>
        <fullName evidence="3">WGS project CAEQ00000000 data, annotated contig 212</fullName>
    </submittedName>
</protein>
<evidence type="ECO:0000313" key="4">
    <source>
        <dbReference type="Proteomes" id="UP000000702"/>
    </source>
</evidence>
<evidence type="ECO:0000256" key="1">
    <source>
        <dbReference type="SAM" id="Phobius"/>
    </source>
</evidence>
<dbReference type="AlphaFoldDB" id="F9WBM9"/>
<gene>
    <name evidence="3" type="ORF">TCIL3000_0_05530</name>
</gene>
<dbReference type="PROSITE" id="PS51154">
    <property type="entry name" value="MACRO"/>
    <property type="match status" value="1"/>
</dbReference>
<comment type="caution">
    <text evidence="3">The sequence shown here is derived from an EMBL/GenBank/DDBJ whole genome shotgun (WGS) entry which is preliminary data.</text>
</comment>
<dbReference type="Proteomes" id="UP000000702">
    <property type="component" value="Unassembled WGS sequence"/>
</dbReference>
<name>F9WBM9_TRYCI</name>
<accession>F9WBM9</accession>
<evidence type="ECO:0000313" key="3">
    <source>
        <dbReference type="EMBL" id="CCD14662.1"/>
    </source>
</evidence>
<reference evidence="4" key="1">
    <citation type="submission" date="2011-07" db="EMBL/GenBank/DDBJ databases">
        <title>Divergent evolution of antigenic variation in African trypanosomes.</title>
        <authorList>
            <person name="Jackson A.P."/>
            <person name="Berry A."/>
            <person name="Allison H.C."/>
            <person name="Burton P."/>
            <person name="Anderson J."/>
            <person name="Aslett M."/>
            <person name="Brown R."/>
            <person name="Corton N."/>
            <person name="Harris D."/>
            <person name="Hauser H."/>
            <person name="Gamble J."/>
            <person name="Gilderthorp R."/>
            <person name="McQuillan J."/>
            <person name="Quail M.A."/>
            <person name="Sanders M."/>
            <person name="Van Tonder A."/>
            <person name="Ginger M.L."/>
            <person name="Donelson J.E."/>
            <person name="Field M.C."/>
            <person name="Barry J.D."/>
            <person name="Berriman M."/>
            <person name="Hertz-Fowler C."/>
        </authorList>
    </citation>
    <scope>NUCLEOTIDE SEQUENCE [LARGE SCALE GENOMIC DNA]</scope>
    <source>
        <strain evidence="4">IL3000</strain>
    </source>
</reference>
<dbReference type="SUPFAM" id="SSF52949">
    <property type="entry name" value="Macro domain-like"/>
    <property type="match status" value="1"/>
</dbReference>
<reference evidence="3 4" key="2">
    <citation type="journal article" date="2012" name="Proc. Natl. Acad. Sci. U.S.A.">
        <title>Antigenic diversity is generated by distinct evolutionary mechanisms in African trypanosome species.</title>
        <authorList>
            <person name="Jackson A.P."/>
            <person name="Berry A."/>
            <person name="Aslett M."/>
            <person name="Allison H.C."/>
            <person name="Burton P."/>
            <person name="Vavrova-Anderson J."/>
            <person name="Brown R."/>
            <person name="Browne H."/>
            <person name="Corton N."/>
            <person name="Hauser H."/>
            <person name="Gamble J."/>
            <person name="Gilderthorp R."/>
            <person name="Marcello L."/>
            <person name="McQuillan J."/>
            <person name="Otto T.D."/>
            <person name="Quail M.A."/>
            <person name="Sanders M.J."/>
            <person name="van Tonder A."/>
            <person name="Ginger M.L."/>
            <person name="Field M.C."/>
            <person name="Barry J.D."/>
            <person name="Hertz-Fowler C."/>
            <person name="Berriman M."/>
        </authorList>
    </citation>
    <scope>NUCLEOTIDE SEQUENCE [LARGE SCALE GENOMIC DNA]</scope>
    <source>
        <strain evidence="3 4">IL3000</strain>
    </source>
</reference>
<keyword evidence="1" id="KW-0472">Membrane</keyword>
<keyword evidence="1" id="KW-1133">Transmembrane helix</keyword>